<feature type="domain" description="N-acetyltransferase" evidence="1">
    <location>
        <begin position="2"/>
        <end position="150"/>
    </location>
</feature>
<dbReference type="CDD" id="cd04301">
    <property type="entry name" value="NAT_SF"/>
    <property type="match status" value="1"/>
</dbReference>
<keyword evidence="2" id="KW-0808">Transferase</keyword>
<sequence length="150" mass="17187">MIRILPLYEVPQCSEAVTDWLYQAFGSTNSRAFFASIVASSLRPEGLPITFVALDGERLVGTVGVWRCDLISRQDLWPWLAALYIDESQRGKGLGERLQQHAVAYARQAGFDHLYLYALFEGYYERFGWDYIGDGLEYPDQPVRLYHKAL</sequence>
<dbReference type="OrthoDB" id="9789053at2"/>
<accession>A0A370QHU1</accession>
<dbReference type="PROSITE" id="PS51186">
    <property type="entry name" value="GNAT"/>
    <property type="match status" value="1"/>
</dbReference>
<gene>
    <name evidence="2" type="ORF">C8D90_108215</name>
</gene>
<proteinExistence type="predicted"/>
<dbReference type="InterPro" id="IPR016181">
    <property type="entry name" value="Acyl_CoA_acyltransferase"/>
</dbReference>
<reference evidence="2 3" key="1">
    <citation type="submission" date="2018-07" db="EMBL/GenBank/DDBJ databases">
        <title>Genomic Encyclopedia of Type Strains, Phase IV (KMG-IV): sequencing the most valuable type-strain genomes for metagenomic binning, comparative biology and taxonomic classification.</title>
        <authorList>
            <person name="Goeker M."/>
        </authorList>
    </citation>
    <scope>NUCLEOTIDE SEQUENCE [LARGE SCALE GENOMIC DNA]</scope>
    <source>
        <strain evidence="2 3">DSM 103736</strain>
    </source>
</reference>
<evidence type="ECO:0000313" key="2">
    <source>
        <dbReference type="EMBL" id="RDK87933.1"/>
    </source>
</evidence>
<keyword evidence="3" id="KW-1185">Reference proteome</keyword>
<organism evidence="2 3">
    <name type="scientific">Enterobacillus tribolii</name>
    <dbReference type="NCBI Taxonomy" id="1487935"/>
    <lineage>
        <taxon>Bacteria</taxon>
        <taxon>Pseudomonadati</taxon>
        <taxon>Pseudomonadota</taxon>
        <taxon>Gammaproteobacteria</taxon>
        <taxon>Enterobacterales</taxon>
        <taxon>Hafniaceae</taxon>
        <taxon>Enterobacillus</taxon>
    </lineage>
</organism>
<dbReference type="AlphaFoldDB" id="A0A370QHU1"/>
<dbReference type="EMBL" id="QRAP01000008">
    <property type="protein sequence ID" value="RDK87933.1"/>
    <property type="molecule type" value="Genomic_DNA"/>
</dbReference>
<dbReference type="GO" id="GO:0016747">
    <property type="term" value="F:acyltransferase activity, transferring groups other than amino-acyl groups"/>
    <property type="evidence" value="ECO:0007669"/>
    <property type="project" value="InterPro"/>
</dbReference>
<comment type="caution">
    <text evidence="2">The sequence shown here is derived from an EMBL/GenBank/DDBJ whole genome shotgun (WGS) entry which is preliminary data.</text>
</comment>
<evidence type="ECO:0000313" key="3">
    <source>
        <dbReference type="Proteomes" id="UP000254848"/>
    </source>
</evidence>
<protein>
    <submittedName>
        <fullName evidence="2">Acetyltransferase (GNAT) family protein</fullName>
    </submittedName>
</protein>
<dbReference type="InterPro" id="IPR000182">
    <property type="entry name" value="GNAT_dom"/>
</dbReference>
<dbReference type="SUPFAM" id="SSF55729">
    <property type="entry name" value="Acyl-CoA N-acyltransferases (Nat)"/>
    <property type="match status" value="1"/>
</dbReference>
<dbReference type="Proteomes" id="UP000254848">
    <property type="component" value="Unassembled WGS sequence"/>
</dbReference>
<dbReference type="Gene3D" id="3.40.630.30">
    <property type="match status" value="1"/>
</dbReference>
<name>A0A370QHU1_9GAMM</name>
<dbReference type="RefSeq" id="WP_115459689.1">
    <property type="nucleotide sequence ID" value="NZ_QRAP01000008.1"/>
</dbReference>
<dbReference type="Pfam" id="PF00583">
    <property type="entry name" value="Acetyltransf_1"/>
    <property type="match status" value="1"/>
</dbReference>
<evidence type="ECO:0000259" key="1">
    <source>
        <dbReference type="PROSITE" id="PS51186"/>
    </source>
</evidence>